<name>A0A7W6GCG1_9HYPH</name>
<gene>
    <name evidence="1" type="ORF">GGQ67_003478</name>
</gene>
<keyword evidence="2" id="KW-1185">Reference proteome</keyword>
<dbReference type="Proteomes" id="UP000582090">
    <property type="component" value="Unassembled WGS sequence"/>
</dbReference>
<protein>
    <submittedName>
        <fullName evidence="1">Uncharacterized protein</fullName>
    </submittedName>
</protein>
<accession>A0A7W6GCG1</accession>
<dbReference type="RefSeq" id="WP_183901337.1">
    <property type="nucleotide sequence ID" value="NZ_JACIDW010000012.1"/>
</dbReference>
<evidence type="ECO:0000313" key="1">
    <source>
        <dbReference type="EMBL" id="MBB3965799.1"/>
    </source>
</evidence>
<dbReference type="EMBL" id="JACIDW010000012">
    <property type="protein sequence ID" value="MBB3965799.1"/>
    <property type="molecule type" value="Genomic_DNA"/>
</dbReference>
<dbReference type="AlphaFoldDB" id="A0A7W6GCG1"/>
<proteinExistence type="predicted"/>
<organism evidence="1 2">
    <name type="scientific">Rhizobium metallidurans</name>
    <dbReference type="NCBI Taxonomy" id="1265931"/>
    <lineage>
        <taxon>Bacteria</taxon>
        <taxon>Pseudomonadati</taxon>
        <taxon>Pseudomonadota</taxon>
        <taxon>Alphaproteobacteria</taxon>
        <taxon>Hyphomicrobiales</taxon>
        <taxon>Rhizobiaceae</taxon>
        <taxon>Rhizobium/Agrobacterium group</taxon>
        <taxon>Rhizobium</taxon>
    </lineage>
</organism>
<comment type="caution">
    <text evidence="1">The sequence shown here is derived from an EMBL/GenBank/DDBJ whole genome shotgun (WGS) entry which is preliminary data.</text>
</comment>
<evidence type="ECO:0000313" key="2">
    <source>
        <dbReference type="Proteomes" id="UP000582090"/>
    </source>
</evidence>
<reference evidence="1 2" key="1">
    <citation type="submission" date="2020-08" db="EMBL/GenBank/DDBJ databases">
        <title>Genomic Encyclopedia of Type Strains, Phase IV (KMG-IV): sequencing the most valuable type-strain genomes for metagenomic binning, comparative biology and taxonomic classification.</title>
        <authorList>
            <person name="Goeker M."/>
        </authorList>
    </citation>
    <scope>NUCLEOTIDE SEQUENCE [LARGE SCALE GENOMIC DNA]</scope>
    <source>
        <strain evidence="1 2">DSM 26575</strain>
    </source>
</reference>
<sequence length="107" mass="11806">MLKEKSLKNPPSYTFYTYSVAGIPPEERWKPTGIPDIFFDNLEDARSAVIALREDVAVDPEMEWATTVLEKMETIPLDQAAILALLNHGPGGVVARCEIVETFGPTA</sequence>